<dbReference type="InterPro" id="IPR032508">
    <property type="entry name" value="FecR_C"/>
</dbReference>
<dbReference type="OrthoDB" id="1452822at2"/>
<dbReference type="PANTHER" id="PTHR30273:SF2">
    <property type="entry name" value="PROTEIN FECR"/>
    <property type="match status" value="1"/>
</dbReference>
<evidence type="ECO:0000313" key="5">
    <source>
        <dbReference type="Proteomes" id="UP000198790"/>
    </source>
</evidence>
<keyword evidence="5" id="KW-1185">Reference proteome</keyword>
<keyword evidence="1" id="KW-0812">Transmembrane</keyword>
<dbReference type="RefSeq" id="WP_092895715.1">
    <property type="nucleotide sequence ID" value="NZ_FOKK01000004.1"/>
</dbReference>
<protein>
    <submittedName>
        <fullName evidence="4">Ferric-dicitrate binding protein FerR, regulates iron transport through sigma-19</fullName>
    </submittedName>
</protein>
<proteinExistence type="predicted"/>
<gene>
    <name evidence="4" type="ORF">SAMN04489723_104226</name>
</gene>
<dbReference type="InterPro" id="IPR012373">
    <property type="entry name" value="Ferrdict_sens_TM"/>
</dbReference>
<evidence type="ECO:0000313" key="4">
    <source>
        <dbReference type="EMBL" id="SFB10626.1"/>
    </source>
</evidence>
<dbReference type="Gene3D" id="2.60.120.1440">
    <property type="match status" value="1"/>
</dbReference>
<dbReference type="Pfam" id="PF16344">
    <property type="entry name" value="FecR_C"/>
    <property type="match status" value="1"/>
</dbReference>
<dbReference type="PIRSF" id="PIRSF018266">
    <property type="entry name" value="FecR"/>
    <property type="match status" value="1"/>
</dbReference>
<dbReference type="STRING" id="237018.SAMN04489723_104226"/>
<evidence type="ECO:0000259" key="3">
    <source>
        <dbReference type="Pfam" id="PF16344"/>
    </source>
</evidence>
<feature type="domain" description="FecR protein" evidence="2">
    <location>
        <begin position="108"/>
        <end position="202"/>
    </location>
</feature>
<dbReference type="PANTHER" id="PTHR30273">
    <property type="entry name" value="PERIPLASMIC SIGNAL SENSOR AND SIGMA FACTOR ACTIVATOR FECR-RELATED"/>
    <property type="match status" value="1"/>
</dbReference>
<dbReference type="Gene3D" id="3.55.50.30">
    <property type="match status" value="1"/>
</dbReference>
<keyword evidence="1" id="KW-0472">Membrane</keyword>
<evidence type="ECO:0000256" key="1">
    <source>
        <dbReference type="SAM" id="Phobius"/>
    </source>
</evidence>
<accession>A0A1I0YCW7</accession>
<dbReference type="Proteomes" id="UP000198790">
    <property type="component" value="Unassembled WGS sequence"/>
</dbReference>
<dbReference type="AlphaFoldDB" id="A0A1I0YCW7"/>
<name>A0A1I0YCW7_9BACT</name>
<feature type="transmembrane region" description="Helical" evidence="1">
    <location>
        <begin position="75"/>
        <end position="97"/>
    </location>
</feature>
<dbReference type="GO" id="GO:0016989">
    <property type="term" value="F:sigma factor antagonist activity"/>
    <property type="evidence" value="ECO:0007669"/>
    <property type="project" value="TreeGrafter"/>
</dbReference>
<feature type="domain" description="Protein FecR C-terminal" evidence="3">
    <location>
        <begin position="247"/>
        <end position="299"/>
    </location>
</feature>
<dbReference type="Pfam" id="PF04773">
    <property type="entry name" value="FecR"/>
    <property type="match status" value="1"/>
</dbReference>
<reference evidence="4 5" key="1">
    <citation type="submission" date="2016-10" db="EMBL/GenBank/DDBJ databases">
        <authorList>
            <person name="de Groot N.N."/>
        </authorList>
    </citation>
    <scope>NUCLEOTIDE SEQUENCE [LARGE SCALE GENOMIC DNA]</scope>
    <source>
        <strain evidence="4 5">DSM 23399</strain>
    </source>
</reference>
<dbReference type="InterPro" id="IPR006860">
    <property type="entry name" value="FecR"/>
</dbReference>
<sequence>MRPSRQEIKDLVNRYLEDKITKADFDSFLNGLDDPEVREIYSEALKSSFENSLNENSAYILTSKKQTFSHQLGKYWMGVAATLLLLASFSFLIFNYLQNTDTQSFTLYQTVFAEQKNISLPDGTEVNLNVASSLEQMPFENQEMRKVNLRGEAFFQVAKDKSHPFEITTQAVKVMVLGTAFNISSYEEDEMIEVSVTEGTVNVSLAWENLVIDETLTIGQRIQIDKHAKTYRVVEFNEPIHWKSQVLNFNQTDFEQVINTLERWYGLELDVKDSSLYELKLTGQFKDKSINEVISAIGFLANREADSNELITVISKKSKPSEN</sequence>
<dbReference type="EMBL" id="FOKK01000004">
    <property type="protein sequence ID" value="SFB10626.1"/>
    <property type="molecule type" value="Genomic_DNA"/>
</dbReference>
<organism evidence="4 5">
    <name type="scientific">Algoriphagus aquimarinus</name>
    <dbReference type="NCBI Taxonomy" id="237018"/>
    <lineage>
        <taxon>Bacteria</taxon>
        <taxon>Pseudomonadati</taxon>
        <taxon>Bacteroidota</taxon>
        <taxon>Cytophagia</taxon>
        <taxon>Cytophagales</taxon>
        <taxon>Cyclobacteriaceae</taxon>
        <taxon>Algoriphagus</taxon>
    </lineage>
</organism>
<keyword evidence="1" id="KW-1133">Transmembrane helix</keyword>
<evidence type="ECO:0000259" key="2">
    <source>
        <dbReference type="Pfam" id="PF04773"/>
    </source>
</evidence>